<dbReference type="HAMAP" id="MF_02004">
    <property type="entry name" value="Val_tRNA_synth_type1"/>
    <property type="match status" value="1"/>
</dbReference>
<dbReference type="Gene3D" id="3.90.740.10">
    <property type="entry name" value="Valyl/Leucyl/Isoleucyl-tRNA synthetase, editing domain"/>
    <property type="match status" value="1"/>
</dbReference>
<dbReference type="Pfam" id="PF08264">
    <property type="entry name" value="Anticodon_1"/>
    <property type="match status" value="1"/>
</dbReference>
<keyword evidence="7 10" id="KW-0030">Aminoacyl-tRNA synthetase</keyword>
<evidence type="ECO:0000256" key="6">
    <source>
        <dbReference type="ARBA" id="ARBA00022917"/>
    </source>
</evidence>
<proteinExistence type="inferred from homology"/>
<dbReference type="InterPro" id="IPR037118">
    <property type="entry name" value="Val-tRNA_synth_C_sf"/>
</dbReference>
<dbReference type="EC" id="6.1.1.9" evidence="2"/>
<dbReference type="InterPro" id="IPR033705">
    <property type="entry name" value="Anticodon_Ia_Val"/>
</dbReference>
<dbReference type="InterPro" id="IPR002300">
    <property type="entry name" value="aa-tRNA-synth_Ia"/>
</dbReference>
<feature type="region of interest" description="Disordered" evidence="11">
    <location>
        <begin position="1"/>
        <end position="78"/>
    </location>
</feature>
<dbReference type="InterPro" id="IPR014729">
    <property type="entry name" value="Rossmann-like_a/b/a_fold"/>
</dbReference>
<evidence type="ECO:0000256" key="7">
    <source>
        <dbReference type="ARBA" id="ARBA00023146"/>
    </source>
</evidence>
<keyword evidence="3 10" id="KW-0436">Ligase</keyword>
<evidence type="ECO:0000256" key="2">
    <source>
        <dbReference type="ARBA" id="ARBA00013169"/>
    </source>
</evidence>
<evidence type="ECO:0000256" key="4">
    <source>
        <dbReference type="ARBA" id="ARBA00022741"/>
    </source>
</evidence>
<evidence type="ECO:0000259" key="12">
    <source>
        <dbReference type="Pfam" id="PF00133"/>
    </source>
</evidence>
<dbReference type="RefSeq" id="XP_012938411.1">
    <property type="nucleotide sequence ID" value="XM_013082957.2"/>
</dbReference>
<dbReference type="Gene3D" id="1.10.287.380">
    <property type="entry name" value="Valyl-tRNA synthetase, C-terminal domain"/>
    <property type="match status" value="1"/>
</dbReference>
<comment type="similarity">
    <text evidence="1 10">Belongs to the class-I aminoacyl-tRNA synthetase family.</text>
</comment>
<dbReference type="InterPro" id="IPR002303">
    <property type="entry name" value="Valyl-tRNA_ligase"/>
</dbReference>
<organism evidence="14 15">
    <name type="scientific">Aplysia californica</name>
    <name type="common">California sea hare</name>
    <dbReference type="NCBI Taxonomy" id="6500"/>
    <lineage>
        <taxon>Eukaryota</taxon>
        <taxon>Metazoa</taxon>
        <taxon>Spiralia</taxon>
        <taxon>Lophotrochozoa</taxon>
        <taxon>Mollusca</taxon>
        <taxon>Gastropoda</taxon>
        <taxon>Heterobranchia</taxon>
        <taxon>Euthyneura</taxon>
        <taxon>Tectipleura</taxon>
        <taxon>Aplysiida</taxon>
        <taxon>Aplysioidea</taxon>
        <taxon>Aplysiidae</taxon>
        <taxon>Aplysia</taxon>
    </lineage>
</organism>
<gene>
    <name evidence="15" type="primary">LOC101850955</name>
</gene>
<evidence type="ECO:0000256" key="1">
    <source>
        <dbReference type="ARBA" id="ARBA00005594"/>
    </source>
</evidence>
<protein>
    <recommendedName>
        <fullName evidence="8">Valine--tRNA ligase</fullName>
        <ecNumber evidence="2">6.1.1.9</ecNumber>
    </recommendedName>
    <alternativeName>
        <fullName evidence="9">Valyl-tRNA synthetase</fullName>
    </alternativeName>
</protein>
<sequence length="1060" mass="120138">MSENSASNPAPAGDAGPADGQAPKQKTEKELKKEAQRLAKLEKFEAKKKKMQAEKKNPDESSDNKKKKDEGKKKQVITYDVPTEKGAKKDTKCPMPDAYSPAYVEAAWYEWWVKEGFFKPEYGGRDLAATPYEDKFIMMIPPPNVTGTLHLGHGLTNSIEDCLARWHRMKGKVVLWVPGCDHAGIATQVVVERKLWREQRKTRHDLGREAFTKEIWKWKEEKGHNIYEQLYALGGSYDWDRVSFTMDEKLCRAVTEAFCRLHERGLIYRSVRLVNWSCALNSAISDIEVDKQEVEGRTLLSVPGYAEKVEFGVLTSFAYKVCDSEEEIVVATTRVETMLGDSGVAVHPEDERYKQLHGKFVQHPFFPDRKLPIVLDEFVDREFGTGAVKITPAHDHNDYEVGKRNKLPFITVIDNAGLITQDCGQFSGMKRFDARKAVLQALKDLGLYRGTKDNPMVVPICSRSKDVIEPLLKPQWYVDMKEMSDKAVAALRGGQLNIVPEMFHKTWYSWLENSRDWCISRQLWWGHQIPAYFVAVKGQPAAQDTDGNYWVSGQSEEVARQKAAEKFKVDPSDITLTRDEDVLDTWFSSALFPFSVFGWPDQTDDVKVFYPGTLLETGHDILFFWVARMVTMGLTLLGDLPFKDVYLHPMIRDAHGRKMSKSKGNIVDPVDVIHGISLEELNKKLLGYNLEDKEVKIAIAGQKADYPNGIPECGVDALRFALVAYSAQGRDINLDVMRIQGYRFFCNKLWNATKFALTSLGEGFQPYPTLQLTGKESLMDRWILSRLSQAIKLANQGMESFDFPAATTAVYNFWLYELCDWYLESLKPLIRGEDEDAKLVSRNVLFTCLDEGLRLLHPFMPFVTEELFQRLPWRTQDAPPSICVTPYPEQNAAIPYNEALEADLEFVQNVIKSIRSMRSDYQLPPKTKIEVYLKCADDATSQMLGSYEELISTMCNTSSISCSTTDPPSGCAMSTVSARCETHLMLKGQIDIPKELAKLQSKKESLNQKLGKLTTDASKSDYEAKVPENVRTENSKKMEQLTAEIATITSGVETLLKLQD</sequence>
<evidence type="ECO:0000256" key="5">
    <source>
        <dbReference type="ARBA" id="ARBA00022840"/>
    </source>
</evidence>
<feature type="compositionally biased region" description="Low complexity" evidence="11">
    <location>
        <begin position="1"/>
        <end position="23"/>
    </location>
</feature>
<keyword evidence="14" id="KW-1185">Reference proteome</keyword>
<dbReference type="SUPFAM" id="SSF50677">
    <property type="entry name" value="ValRS/IleRS/LeuRS editing domain"/>
    <property type="match status" value="1"/>
</dbReference>
<dbReference type="InterPro" id="IPR009008">
    <property type="entry name" value="Val/Leu/Ile-tRNA-synth_edit"/>
</dbReference>
<dbReference type="CDD" id="cd07962">
    <property type="entry name" value="Anticodon_Ia_Val"/>
    <property type="match status" value="1"/>
</dbReference>
<dbReference type="NCBIfam" id="TIGR00422">
    <property type="entry name" value="valS"/>
    <property type="match status" value="1"/>
</dbReference>
<feature type="domain" description="Methionyl/Valyl/Leucyl/Isoleucyl-tRNA synthetase anticodon-binding" evidence="13">
    <location>
        <begin position="780"/>
        <end position="932"/>
    </location>
</feature>
<reference evidence="15" key="1">
    <citation type="submission" date="2025-08" db="UniProtKB">
        <authorList>
            <consortium name="RefSeq"/>
        </authorList>
    </citation>
    <scope>IDENTIFICATION</scope>
</reference>
<dbReference type="InterPro" id="IPR013155">
    <property type="entry name" value="M/V/L/I-tRNA-synth_anticd-bd"/>
</dbReference>
<feature type="domain" description="Aminoacyl-tRNA synthetase class Ia" evidence="12">
    <location>
        <begin position="108"/>
        <end position="735"/>
    </location>
</feature>
<evidence type="ECO:0000256" key="8">
    <source>
        <dbReference type="ARBA" id="ARBA00024407"/>
    </source>
</evidence>
<evidence type="ECO:0000256" key="3">
    <source>
        <dbReference type="ARBA" id="ARBA00022598"/>
    </source>
</evidence>
<evidence type="ECO:0000256" key="9">
    <source>
        <dbReference type="ARBA" id="ARBA00029936"/>
    </source>
</evidence>
<name>A0ABM1A0M0_APLCA</name>
<feature type="compositionally biased region" description="Basic and acidic residues" evidence="11">
    <location>
        <begin position="25"/>
        <end position="73"/>
    </location>
</feature>
<keyword evidence="6 10" id="KW-0648">Protein biosynthesis</keyword>
<evidence type="ECO:0000313" key="15">
    <source>
        <dbReference type="RefSeq" id="XP_012938411.1"/>
    </source>
</evidence>
<dbReference type="InterPro" id="IPR009080">
    <property type="entry name" value="tRNAsynth_Ia_anticodon-bd"/>
</dbReference>
<evidence type="ECO:0000256" key="10">
    <source>
        <dbReference type="RuleBase" id="RU363035"/>
    </source>
</evidence>
<dbReference type="GeneID" id="101850955"/>
<dbReference type="Gene3D" id="3.40.50.620">
    <property type="entry name" value="HUPs"/>
    <property type="match status" value="2"/>
</dbReference>
<dbReference type="PANTHER" id="PTHR11946:SF109">
    <property type="entry name" value="VALINE--TRNA LIGASE"/>
    <property type="match status" value="1"/>
</dbReference>
<dbReference type="SUPFAM" id="SSF52374">
    <property type="entry name" value="Nucleotidylyl transferase"/>
    <property type="match status" value="1"/>
</dbReference>
<dbReference type="PANTHER" id="PTHR11946">
    <property type="entry name" value="VALYL-TRNA SYNTHETASES"/>
    <property type="match status" value="1"/>
</dbReference>
<dbReference type="Gene3D" id="1.10.730.10">
    <property type="entry name" value="Isoleucyl-tRNA Synthetase, Domain 1"/>
    <property type="match status" value="1"/>
</dbReference>
<dbReference type="Pfam" id="PF00133">
    <property type="entry name" value="tRNA-synt_1"/>
    <property type="match status" value="1"/>
</dbReference>
<keyword evidence="4 10" id="KW-0547">Nucleotide-binding</keyword>
<dbReference type="SUPFAM" id="SSF47323">
    <property type="entry name" value="Anticodon-binding domain of a subclass of class I aminoacyl-tRNA synthetases"/>
    <property type="match status" value="1"/>
</dbReference>
<dbReference type="InterPro" id="IPR001412">
    <property type="entry name" value="aa-tRNA-synth_I_CS"/>
</dbReference>
<dbReference type="CDD" id="cd00817">
    <property type="entry name" value="ValRS_core"/>
    <property type="match status" value="1"/>
</dbReference>
<dbReference type="PROSITE" id="PS00178">
    <property type="entry name" value="AA_TRNA_LIGASE_I"/>
    <property type="match status" value="1"/>
</dbReference>
<accession>A0ABM1A0M0</accession>
<evidence type="ECO:0000256" key="11">
    <source>
        <dbReference type="SAM" id="MobiDB-lite"/>
    </source>
</evidence>
<keyword evidence="5 10" id="KW-0067">ATP-binding</keyword>
<dbReference type="PRINTS" id="PR00986">
    <property type="entry name" value="TRNASYNTHVAL"/>
</dbReference>
<dbReference type="NCBIfam" id="NF004349">
    <property type="entry name" value="PRK05729.1"/>
    <property type="match status" value="1"/>
</dbReference>
<evidence type="ECO:0000259" key="13">
    <source>
        <dbReference type="Pfam" id="PF08264"/>
    </source>
</evidence>
<dbReference type="GO" id="GO:0016874">
    <property type="term" value="F:ligase activity"/>
    <property type="evidence" value="ECO:0007669"/>
    <property type="project" value="UniProtKB-KW"/>
</dbReference>
<evidence type="ECO:0000313" key="14">
    <source>
        <dbReference type="Proteomes" id="UP000694888"/>
    </source>
</evidence>
<dbReference type="Proteomes" id="UP000694888">
    <property type="component" value="Unplaced"/>
</dbReference>